<sequence length="210" mass="23799">MEEQLAKWPLILLFLSIFVISILASKVRKLKHCLKFQQDIEQDLRYCSEHDALSGVKNRNALAKQLQSLEGKEITALVCDIDGQKIINDTLGHWAGDQLICKTAEVLISTSPQNANIFRTGGDEFLILLPEKLSSKHRTELYQKVKQEVAIYNQNPNSLPFSLSVGIAIGGLEGETVMDVIREADYVMYQEKRQCQERVKQSLKHALKNM</sequence>
<dbReference type="PANTHER" id="PTHR44757:SF2">
    <property type="entry name" value="BIOFILM ARCHITECTURE MAINTENANCE PROTEIN MBAA"/>
    <property type="match status" value="1"/>
</dbReference>
<dbReference type="InterPro" id="IPR052155">
    <property type="entry name" value="Biofilm_reg_signaling"/>
</dbReference>
<feature type="domain" description="GGDEF" evidence="2">
    <location>
        <begin position="72"/>
        <end position="206"/>
    </location>
</feature>
<dbReference type="InterPro" id="IPR029787">
    <property type="entry name" value="Nucleotide_cyclase"/>
</dbReference>
<comment type="caution">
    <text evidence="3">The sequence shown here is derived from an EMBL/GenBank/DDBJ whole genome shotgun (WGS) entry which is preliminary data.</text>
</comment>
<dbReference type="RefSeq" id="WP_066244220.1">
    <property type="nucleotide sequence ID" value="NZ_LSGP01000023.1"/>
</dbReference>
<dbReference type="SMART" id="SM00267">
    <property type="entry name" value="GGDEF"/>
    <property type="match status" value="1"/>
</dbReference>
<protein>
    <recommendedName>
        <fullName evidence="2">GGDEF domain-containing protein</fullName>
    </recommendedName>
</protein>
<evidence type="ECO:0000313" key="3">
    <source>
        <dbReference type="EMBL" id="KYZ75529.1"/>
    </source>
</evidence>
<reference evidence="3 4" key="1">
    <citation type="submission" date="2016-02" db="EMBL/GenBank/DDBJ databases">
        <title>Anaerosporomusa subterraneum gen. nov., sp. nov., a spore-forming obligate anaerobe isolated from saprolite.</title>
        <authorList>
            <person name="Choi J.K."/>
            <person name="Shah M."/>
            <person name="Yee N."/>
        </authorList>
    </citation>
    <scope>NUCLEOTIDE SEQUENCE [LARGE SCALE GENOMIC DNA]</scope>
    <source>
        <strain evidence="3 4">RU4</strain>
    </source>
</reference>
<dbReference type="Proteomes" id="UP000076268">
    <property type="component" value="Unassembled WGS sequence"/>
</dbReference>
<keyword evidence="1" id="KW-0472">Membrane</keyword>
<dbReference type="InterPro" id="IPR000160">
    <property type="entry name" value="GGDEF_dom"/>
</dbReference>
<gene>
    <name evidence="3" type="ORF">AXX12_12510</name>
</gene>
<dbReference type="EMBL" id="LSGP01000023">
    <property type="protein sequence ID" value="KYZ75529.1"/>
    <property type="molecule type" value="Genomic_DNA"/>
</dbReference>
<keyword evidence="1" id="KW-1133">Transmembrane helix</keyword>
<dbReference type="AlphaFoldDB" id="A0A154BNR0"/>
<dbReference type="PANTHER" id="PTHR44757">
    <property type="entry name" value="DIGUANYLATE CYCLASE DGCP"/>
    <property type="match status" value="1"/>
</dbReference>
<accession>A0A154BNR0</accession>
<dbReference type="Pfam" id="PF00990">
    <property type="entry name" value="GGDEF"/>
    <property type="match status" value="1"/>
</dbReference>
<evidence type="ECO:0000259" key="2">
    <source>
        <dbReference type="PROSITE" id="PS50887"/>
    </source>
</evidence>
<dbReference type="PROSITE" id="PS50887">
    <property type="entry name" value="GGDEF"/>
    <property type="match status" value="1"/>
</dbReference>
<dbReference type="InterPro" id="IPR043128">
    <property type="entry name" value="Rev_trsase/Diguanyl_cyclase"/>
</dbReference>
<feature type="transmembrane region" description="Helical" evidence="1">
    <location>
        <begin position="6"/>
        <end position="25"/>
    </location>
</feature>
<evidence type="ECO:0000313" key="4">
    <source>
        <dbReference type="Proteomes" id="UP000076268"/>
    </source>
</evidence>
<dbReference type="CDD" id="cd01949">
    <property type="entry name" value="GGDEF"/>
    <property type="match status" value="1"/>
</dbReference>
<name>A0A154BNR0_ANASB</name>
<keyword evidence="4" id="KW-1185">Reference proteome</keyword>
<evidence type="ECO:0000256" key="1">
    <source>
        <dbReference type="SAM" id="Phobius"/>
    </source>
</evidence>
<dbReference type="SUPFAM" id="SSF55073">
    <property type="entry name" value="Nucleotide cyclase"/>
    <property type="match status" value="1"/>
</dbReference>
<organism evidence="3 4">
    <name type="scientific">Anaerosporomusa subterranea</name>
    <dbReference type="NCBI Taxonomy" id="1794912"/>
    <lineage>
        <taxon>Bacteria</taxon>
        <taxon>Bacillati</taxon>
        <taxon>Bacillota</taxon>
        <taxon>Negativicutes</taxon>
        <taxon>Acetonemataceae</taxon>
        <taxon>Anaerosporomusa</taxon>
    </lineage>
</organism>
<dbReference type="STRING" id="1794912.AXX12_12510"/>
<dbReference type="NCBIfam" id="TIGR00254">
    <property type="entry name" value="GGDEF"/>
    <property type="match status" value="1"/>
</dbReference>
<dbReference type="Gene3D" id="3.30.70.270">
    <property type="match status" value="1"/>
</dbReference>
<proteinExistence type="predicted"/>
<keyword evidence="1" id="KW-0812">Transmembrane</keyword>